<reference evidence="1" key="1">
    <citation type="submission" date="2018-05" db="EMBL/GenBank/DDBJ databases">
        <title>Draft genome of Mucuna pruriens seed.</title>
        <authorList>
            <person name="Nnadi N.E."/>
            <person name="Vos R."/>
            <person name="Hasami M.H."/>
            <person name="Devisetty U.K."/>
            <person name="Aguiy J.C."/>
        </authorList>
    </citation>
    <scope>NUCLEOTIDE SEQUENCE [LARGE SCALE GENOMIC DNA]</scope>
    <source>
        <strain evidence="1">JCA_2017</strain>
    </source>
</reference>
<dbReference type="PANTHER" id="PTHR35046">
    <property type="entry name" value="ZINC KNUCKLE (CCHC-TYPE) FAMILY PROTEIN"/>
    <property type="match status" value="1"/>
</dbReference>
<dbReference type="Proteomes" id="UP000257109">
    <property type="component" value="Unassembled WGS sequence"/>
</dbReference>
<evidence type="ECO:0000313" key="2">
    <source>
        <dbReference type="Proteomes" id="UP000257109"/>
    </source>
</evidence>
<protein>
    <submittedName>
        <fullName evidence="1">Uncharacterized protein</fullName>
    </submittedName>
</protein>
<accession>A0A371FY90</accession>
<proteinExistence type="predicted"/>
<organism evidence="1 2">
    <name type="scientific">Mucuna pruriens</name>
    <name type="common">Velvet bean</name>
    <name type="synonym">Dolichos pruriens</name>
    <dbReference type="NCBI Taxonomy" id="157652"/>
    <lineage>
        <taxon>Eukaryota</taxon>
        <taxon>Viridiplantae</taxon>
        <taxon>Streptophyta</taxon>
        <taxon>Embryophyta</taxon>
        <taxon>Tracheophyta</taxon>
        <taxon>Spermatophyta</taxon>
        <taxon>Magnoliopsida</taxon>
        <taxon>eudicotyledons</taxon>
        <taxon>Gunneridae</taxon>
        <taxon>Pentapetalae</taxon>
        <taxon>rosids</taxon>
        <taxon>fabids</taxon>
        <taxon>Fabales</taxon>
        <taxon>Fabaceae</taxon>
        <taxon>Papilionoideae</taxon>
        <taxon>50 kb inversion clade</taxon>
        <taxon>NPAAA clade</taxon>
        <taxon>indigoferoid/millettioid clade</taxon>
        <taxon>Phaseoleae</taxon>
        <taxon>Mucuna</taxon>
    </lineage>
</organism>
<dbReference type="PANTHER" id="PTHR35046:SF9">
    <property type="entry name" value="RNA-DIRECTED DNA POLYMERASE"/>
    <property type="match status" value="1"/>
</dbReference>
<keyword evidence="2" id="KW-1185">Reference proteome</keyword>
<feature type="non-terminal residue" evidence="1">
    <location>
        <position position="1"/>
    </location>
</feature>
<dbReference type="OrthoDB" id="1747743at2759"/>
<sequence>MENDLMKAQIEETKEAIIWLGKPIGSLILVVVERVRRGKKIGLERTKVLRRGVIPLIAERRRRHPPYIVPQNLYLGKGNIVSQWPNRRTMVLRENVEHKSLLSVSKMLYHSSCENSSSSSEEKSSSEGSHYEEDLLMGELVVDRKVSLAITFGSYKDDILYDVVPMEATHIVLGRSWQFDRKMTHDGVSNRLSFV</sequence>
<name>A0A371FY90_MUCPR</name>
<dbReference type="EMBL" id="QJKJ01007397">
    <property type="protein sequence ID" value="RDX83287.1"/>
    <property type="molecule type" value="Genomic_DNA"/>
</dbReference>
<gene>
    <name evidence="1" type="ORF">CR513_35813</name>
</gene>
<evidence type="ECO:0000313" key="1">
    <source>
        <dbReference type="EMBL" id="RDX83287.1"/>
    </source>
</evidence>
<dbReference type="AlphaFoldDB" id="A0A371FY90"/>
<dbReference type="STRING" id="157652.A0A371FY90"/>
<comment type="caution">
    <text evidence="1">The sequence shown here is derived from an EMBL/GenBank/DDBJ whole genome shotgun (WGS) entry which is preliminary data.</text>
</comment>